<dbReference type="Pfam" id="PF11845">
    <property type="entry name" value="Tll0287-like"/>
    <property type="match status" value="1"/>
</dbReference>
<evidence type="ECO:0000256" key="5">
    <source>
        <dbReference type="PROSITE-ProRule" id="PRU00284"/>
    </source>
</evidence>
<feature type="transmembrane region" description="Helical" evidence="7">
    <location>
        <begin position="227"/>
        <end position="246"/>
    </location>
</feature>
<feature type="domain" description="T-SNARE coiled-coil homology" evidence="9">
    <location>
        <begin position="504"/>
        <end position="556"/>
    </location>
</feature>
<evidence type="ECO:0000259" key="10">
    <source>
        <dbReference type="PROSITE" id="PS50885"/>
    </source>
</evidence>
<dbReference type="Proteomes" id="UP001321450">
    <property type="component" value="Chromosome"/>
</dbReference>
<dbReference type="PANTHER" id="PTHR32089:SF112">
    <property type="entry name" value="LYSOZYME-LIKE PROTEIN-RELATED"/>
    <property type="match status" value="1"/>
</dbReference>
<dbReference type="CDD" id="cd06225">
    <property type="entry name" value="HAMP"/>
    <property type="match status" value="1"/>
</dbReference>
<dbReference type="GO" id="GO:0005886">
    <property type="term" value="C:plasma membrane"/>
    <property type="evidence" value="ECO:0007669"/>
    <property type="project" value="UniProtKB-SubCell"/>
</dbReference>
<evidence type="ECO:0000256" key="2">
    <source>
        <dbReference type="ARBA" id="ARBA00022519"/>
    </source>
</evidence>
<feature type="domain" description="Methyl-accepting transducer" evidence="8">
    <location>
        <begin position="307"/>
        <end position="543"/>
    </location>
</feature>
<gene>
    <name evidence="11" type="ORF">MIN45_P2161</name>
</gene>
<feature type="transmembrane region" description="Helical" evidence="7">
    <location>
        <begin position="6"/>
        <end position="29"/>
    </location>
</feature>
<feature type="coiled-coil region" evidence="6">
    <location>
        <begin position="35"/>
        <end position="62"/>
    </location>
</feature>
<dbReference type="Pfam" id="PF00672">
    <property type="entry name" value="HAMP"/>
    <property type="match status" value="1"/>
</dbReference>
<dbReference type="GO" id="GO:0007165">
    <property type="term" value="P:signal transduction"/>
    <property type="evidence" value="ECO:0007669"/>
    <property type="project" value="UniProtKB-KW"/>
</dbReference>
<comment type="similarity">
    <text evidence="4">Belongs to the methyl-accepting chemotaxis (MCP) protein family.</text>
</comment>
<keyword evidence="2" id="KW-0997">Cell inner membrane</keyword>
<evidence type="ECO:0000313" key="11">
    <source>
        <dbReference type="EMBL" id="BCX89788.1"/>
    </source>
</evidence>
<dbReference type="Pfam" id="PF00015">
    <property type="entry name" value="MCPsignal"/>
    <property type="match status" value="1"/>
</dbReference>
<reference evidence="12" key="1">
    <citation type="journal article" date="2024" name="Int. J. Syst. Evol. Microbiol.">
        <title>Methylomarinovum tepidoasis sp. nov., a moderately thermophilic methanotroph of the family Methylothermaceae isolated from a deep-sea hydrothermal field.</title>
        <authorList>
            <person name="Hirayama H."/>
            <person name="Takaki Y."/>
            <person name="Abe M."/>
            <person name="Miyazaki M."/>
            <person name="Uematsu K."/>
            <person name="Matsui Y."/>
            <person name="Takai K."/>
        </authorList>
    </citation>
    <scope>NUCLEOTIDE SEQUENCE [LARGE SCALE GENOMIC DNA]</scope>
    <source>
        <strain evidence="12">IN45</strain>
    </source>
</reference>
<dbReference type="CDD" id="cd11386">
    <property type="entry name" value="MCP_signal"/>
    <property type="match status" value="1"/>
</dbReference>
<dbReference type="InterPro" id="IPR021796">
    <property type="entry name" value="Tll0287-like_dom"/>
</dbReference>
<dbReference type="SMART" id="SM00283">
    <property type="entry name" value="MA"/>
    <property type="match status" value="1"/>
</dbReference>
<accession>A0AAU9C1H7</accession>
<keyword evidence="12" id="KW-1185">Reference proteome</keyword>
<evidence type="ECO:0000313" key="12">
    <source>
        <dbReference type="Proteomes" id="UP001321450"/>
    </source>
</evidence>
<dbReference type="InterPro" id="IPR000727">
    <property type="entry name" value="T_SNARE_dom"/>
</dbReference>
<proteinExistence type="inferred from homology"/>
<evidence type="ECO:0000256" key="1">
    <source>
        <dbReference type="ARBA" id="ARBA00004429"/>
    </source>
</evidence>
<dbReference type="SUPFAM" id="SSF58104">
    <property type="entry name" value="Methyl-accepting chemotaxis protein (MCP) signaling domain"/>
    <property type="match status" value="1"/>
</dbReference>
<feature type="coiled-coil region" evidence="6">
    <location>
        <begin position="455"/>
        <end position="573"/>
    </location>
</feature>
<dbReference type="InterPro" id="IPR003660">
    <property type="entry name" value="HAMP_dom"/>
</dbReference>
<comment type="subcellular location">
    <subcellularLocation>
        <location evidence="1">Cell inner membrane</location>
        <topology evidence="1">Multi-pass membrane protein</topology>
    </subcellularLocation>
</comment>
<sequence length="579" mass="63830">MNWNSVGMRLVLVVLGLIFMVSVALLWIYARQQRNTAIEAEVRMAQNVIQAAEAARDQVARKWDMGIFSPEMLHQFTALPQDEAKQKILATVPIVNAWEMIRKNAGANGYRLRTPRHNPRNPANEPDALEAEALAYFKQHPEAQDYRVVDEKTNTLHYFRPVRLQQQCLVCHGDPRNSLALWGRDDGRDILGYPMEGKKVGDLHGAFEIITPLDTADAAISAHVWKASGLIGLAALLVGGGLFFTARRMVVDPLTQLGMKLQDIASGSGDLTARLEVRGKNEFAWIAHSFNQFVKKLRNMALTVQDAAHHLAKETERLNEAAVDTGQRATCQGEAIQHLVTMMEQMSAAIQEIAETTAKAAENAQATDQETQAGRQVVQAAIEKIDRLAVEVDKAAQVLKELEKDSDSIGEVLKIIGDIADQTNLLALNAAIEAARAGEQGRGFAVVAEEVRTLASRTQESTAEIQNTIERLRNRARQAVGVIDQSKEQAQASKEEAHGVNTVLESITRMMNDVREMNTQIASAVEEQSMVSAEVSQNVASISEGVEETCARMEETRQAVASLRENAEKLDQTANQFRT</sequence>
<dbReference type="PANTHER" id="PTHR32089">
    <property type="entry name" value="METHYL-ACCEPTING CHEMOTAXIS PROTEIN MCPB"/>
    <property type="match status" value="1"/>
</dbReference>
<keyword evidence="6" id="KW-0175">Coiled coil</keyword>
<evidence type="ECO:0000256" key="3">
    <source>
        <dbReference type="ARBA" id="ARBA00023224"/>
    </source>
</evidence>
<dbReference type="FunFam" id="1.10.287.950:FF:000001">
    <property type="entry name" value="Methyl-accepting chemotaxis sensory transducer"/>
    <property type="match status" value="1"/>
</dbReference>
<dbReference type="PROSITE" id="PS50192">
    <property type="entry name" value="T_SNARE"/>
    <property type="match status" value="1"/>
</dbReference>
<keyword evidence="3 5" id="KW-0807">Transducer</keyword>
<protein>
    <submittedName>
        <fullName evidence="11">Methyl-accepting chemotaxis protein</fullName>
    </submittedName>
</protein>
<evidence type="ECO:0000259" key="8">
    <source>
        <dbReference type="PROSITE" id="PS50111"/>
    </source>
</evidence>
<keyword evidence="2" id="KW-1003">Cell membrane</keyword>
<evidence type="ECO:0000256" key="7">
    <source>
        <dbReference type="SAM" id="Phobius"/>
    </source>
</evidence>
<keyword evidence="7" id="KW-1133">Transmembrane helix</keyword>
<evidence type="ECO:0000256" key="4">
    <source>
        <dbReference type="ARBA" id="ARBA00029447"/>
    </source>
</evidence>
<dbReference type="RefSeq" id="WP_286292332.1">
    <property type="nucleotide sequence ID" value="NZ_AP024718.1"/>
</dbReference>
<dbReference type="InterPro" id="IPR004089">
    <property type="entry name" value="MCPsignal_dom"/>
</dbReference>
<organism evidence="11 12">
    <name type="scientific">Methylomarinovum tepidoasis</name>
    <dbReference type="NCBI Taxonomy" id="2840183"/>
    <lineage>
        <taxon>Bacteria</taxon>
        <taxon>Pseudomonadati</taxon>
        <taxon>Pseudomonadota</taxon>
        <taxon>Gammaproteobacteria</taxon>
        <taxon>Methylococcales</taxon>
        <taxon>Methylothermaceae</taxon>
        <taxon>Methylomarinovum</taxon>
    </lineage>
</organism>
<evidence type="ECO:0000259" key="9">
    <source>
        <dbReference type="PROSITE" id="PS50192"/>
    </source>
</evidence>
<name>A0AAU9C1H7_9GAMM</name>
<dbReference type="KEGG" id="meiy:MIN45_P2161"/>
<dbReference type="GO" id="GO:0006935">
    <property type="term" value="P:chemotaxis"/>
    <property type="evidence" value="ECO:0007669"/>
    <property type="project" value="UniProtKB-ARBA"/>
</dbReference>
<dbReference type="PROSITE" id="PS50111">
    <property type="entry name" value="CHEMOTAXIS_TRANSDUC_2"/>
    <property type="match status" value="1"/>
</dbReference>
<dbReference type="SMART" id="SM00304">
    <property type="entry name" value="HAMP"/>
    <property type="match status" value="1"/>
</dbReference>
<feature type="domain" description="HAMP" evidence="10">
    <location>
        <begin position="248"/>
        <end position="302"/>
    </location>
</feature>
<dbReference type="EMBL" id="AP024718">
    <property type="protein sequence ID" value="BCX89788.1"/>
    <property type="molecule type" value="Genomic_DNA"/>
</dbReference>
<keyword evidence="7" id="KW-0812">Transmembrane</keyword>
<dbReference type="Gene3D" id="1.10.287.950">
    <property type="entry name" value="Methyl-accepting chemotaxis protein"/>
    <property type="match status" value="1"/>
</dbReference>
<dbReference type="AlphaFoldDB" id="A0AAU9C1H7"/>
<keyword evidence="7" id="KW-0472">Membrane</keyword>
<evidence type="ECO:0000256" key="6">
    <source>
        <dbReference type="SAM" id="Coils"/>
    </source>
</evidence>
<dbReference type="PROSITE" id="PS50885">
    <property type="entry name" value="HAMP"/>
    <property type="match status" value="1"/>
</dbReference>